<protein>
    <recommendedName>
        <fullName evidence="4">Lipocalin-like domain-containing protein</fullName>
    </recommendedName>
</protein>
<keyword evidence="1" id="KW-0732">Signal</keyword>
<dbReference type="RefSeq" id="WP_121849102.1">
    <property type="nucleotide sequence ID" value="NZ_CP032050.1"/>
</dbReference>
<name>A0A3G2L738_9FLAO</name>
<dbReference type="EMBL" id="CP032050">
    <property type="protein sequence ID" value="AYN68087.1"/>
    <property type="molecule type" value="Genomic_DNA"/>
</dbReference>
<evidence type="ECO:0000313" key="2">
    <source>
        <dbReference type="EMBL" id="AYN68087.1"/>
    </source>
</evidence>
<evidence type="ECO:0000313" key="3">
    <source>
        <dbReference type="Proteomes" id="UP000276309"/>
    </source>
</evidence>
<dbReference type="KEGG" id="emar:D1013_12250"/>
<organism evidence="2 3">
    <name type="scientific">Euzebyella marina</name>
    <dbReference type="NCBI Taxonomy" id="1761453"/>
    <lineage>
        <taxon>Bacteria</taxon>
        <taxon>Pseudomonadati</taxon>
        <taxon>Bacteroidota</taxon>
        <taxon>Flavobacteriia</taxon>
        <taxon>Flavobacteriales</taxon>
        <taxon>Flavobacteriaceae</taxon>
        <taxon>Euzebyella</taxon>
    </lineage>
</organism>
<evidence type="ECO:0008006" key="4">
    <source>
        <dbReference type="Google" id="ProtNLM"/>
    </source>
</evidence>
<gene>
    <name evidence="2" type="ORF">D1013_12250</name>
</gene>
<proteinExistence type="predicted"/>
<feature type="signal peptide" evidence="1">
    <location>
        <begin position="1"/>
        <end position="18"/>
    </location>
</feature>
<sequence length="269" mass="29249">MCYLIANTRRFLGLSAFALILFSCSDDGNNDLEYTEDAKVSQTELKTIIETDNVASVADQLVSELYDNEQSGTTAKTEETCYVAEYSETGFTLTFDSCSIEDGGEVLDGVLSVAYGGDNDSYAFVITYDQLIVGNTSIDGTRSFKVNSSEESQSISWTVDSKMEIVLADGSEVSEEGEKTMAIVFGEDFSDGAVTLDGEWILKSDGNTYIVDITDLMEIKFGCEYFGEGVMALSKNGLEVSVDFGDSTCDDIAMLTYPDGTEEEISLKD</sequence>
<evidence type="ECO:0000256" key="1">
    <source>
        <dbReference type="SAM" id="SignalP"/>
    </source>
</evidence>
<dbReference type="Proteomes" id="UP000276309">
    <property type="component" value="Chromosome"/>
</dbReference>
<keyword evidence="3" id="KW-1185">Reference proteome</keyword>
<accession>A0A3G2L738</accession>
<dbReference type="OrthoDB" id="1114031at2"/>
<reference evidence="2 3" key="1">
    <citation type="submission" date="2018-08" db="EMBL/GenBank/DDBJ databases">
        <title>The reduced genetic potential of extracellular carbohydrate catabolism in Euzebyella marina RN62, a Flavobacteriia bacterium isolated from the hadal water.</title>
        <authorList>
            <person name="Xue C."/>
        </authorList>
    </citation>
    <scope>NUCLEOTIDE SEQUENCE [LARGE SCALE GENOMIC DNA]</scope>
    <source>
        <strain evidence="2 3">RN62</strain>
    </source>
</reference>
<dbReference type="AlphaFoldDB" id="A0A3G2L738"/>
<feature type="chain" id="PRO_5018153017" description="Lipocalin-like domain-containing protein" evidence="1">
    <location>
        <begin position="19"/>
        <end position="269"/>
    </location>
</feature>